<reference evidence="1" key="1">
    <citation type="submission" date="2014-12" db="EMBL/GenBank/DDBJ databases">
        <title>Insight into the proteome of Arion vulgaris.</title>
        <authorList>
            <person name="Aradska J."/>
            <person name="Bulat T."/>
            <person name="Smidak R."/>
            <person name="Sarate P."/>
            <person name="Gangsoo J."/>
            <person name="Sialana F."/>
            <person name="Bilban M."/>
            <person name="Lubec G."/>
        </authorList>
    </citation>
    <scope>NUCLEOTIDE SEQUENCE</scope>
    <source>
        <tissue evidence="1">Skin</tissue>
    </source>
</reference>
<protein>
    <submittedName>
        <fullName evidence="1">Uncharacterized protein</fullName>
    </submittedName>
</protein>
<dbReference type="AlphaFoldDB" id="A0A0B6XU42"/>
<gene>
    <name evidence="1" type="primary">ORF1305</name>
</gene>
<dbReference type="EMBL" id="HACG01000543">
    <property type="protein sequence ID" value="CEK47408.1"/>
    <property type="molecule type" value="Transcribed_RNA"/>
</dbReference>
<sequence>VFGPDNRTVTRVFYQNGMTTDYGHDDEVCVCLQGESGGNDSVRAQSTNCLYDNDTHFQSNTYLTGRSIVRSKSFVHLNENTKQNVSTEKNMKLNTSFSGNSV</sequence>
<feature type="non-terminal residue" evidence="1">
    <location>
        <position position="102"/>
    </location>
</feature>
<organism evidence="1">
    <name type="scientific">Arion vulgaris</name>
    <dbReference type="NCBI Taxonomy" id="1028688"/>
    <lineage>
        <taxon>Eukaryota</taxon>
        <taxon>Metazoa</taxon>
        <taxon>Spiralia</taxon>
        <taxon>Lophotrochozoa</taxon>
        <taxon>Mollusca</taxon>
        <taxon>Gastropoda</taxon>
        <taxon>Heterobranchia</taxon>
        <taxon>Euthyneura</taxon>
        <taxon>Panpulmonata</taxon>
        <taxon>Eupulmonata</taxon>
        <taxon>Stylommatophora</taxon>
        <taxon>Helicina</taxon>
        <taxon>Arionoidea</taxon>
        <taxon>Arionidae</taxon>
        <taxon>Arion</taxon>
    </lineage>
</organism>
<name>A0A0B6XU42_9EUPU</name>
<evidence type="ECO:0000313" key="1">
    <source>
        <dbReference type="EMBL" id="CEK47408.1"/>
    </source>
</evidence>
<proteinExistence type="predicted"/>
<accession>A0A0B6XU42</accession>
<feature type="non-terminal residue" evidence="1">
    <location>
        <position position="1"/>
    </location>
</feature>